<feature type="signal peptide" evidence="1">
    <location>
        <begin position="1"/>
        <end position="20"/>
    </location>
</feature>
<evidence type="ECO:0000313" key="3">
    <source>
        <dbReference type="EMBL" id="PVU88182.1"/>
    </source>
</evidence>
<dbReference type="SUPFAM" id="SSF54897">
    <property type="entry name" value="Protease propeptides/inhibitors"/>
    <property type="match status" value="1"/>
</dbReference>
<dbReference type="EMBL" id="MBFR01000406">
    <property type="protein sequence ID" value="PVU88182.1"/>
    <property type="molecule type" value="Genomic_DNA"/>
</dbReference>
<dbReference type="InterPro" id="IPR010259">
    <property type="entry name" value="S8pro/Inhibitor_I9"/>
</dbReference>
<evidence type="ECO:0000313" key="4">
    <source>
        <dbReference type="Proteomes" id="UP000245383"/>
    </source>
</evidence>
<accession>A0A2T9Y773</accession>
<feature type="chain" id="PRO_5015756675" description="Inhibitor I9 domain-containing protein" evidence="1">
    <location>
        <begin position="21"/>
        <end position="148"/>
    </location>
</feature>
<evidence type="ECO:0000256" key="1">
    <source>
        <dbReference type="SAM" id="SignalP"/>
    </source>
</evidence>
<dbReference type="OrthoDB" id="5556300at2759"/>
<keyword evidence="1" id="KW-0732">Signal</keyword>
<sequence>MNLTLSYLFLFFCVFQSVFCEVDKTCLPFIKECKTIKKDNCSKCINTVKPYNIVLLPSTKGSQKDQVSANSKILQDHITWIKEKISKYPNKVSCCTVDKNAPKIQFSKSYTINKMIGYTASLNQNLVATLCERSDIDFVEEDKKIFAF</sequence>
<organism evidence="3 4">
    <name type="scientific">Smittium simulii</name>
    <dbReference type="NCBI Taxonomy" id="133385"/>
    <lineage>
        <taxon>Eukaryota</taxon>
        <taxon>Fungi</taxon>
        <taxon>Fungi incertae sedis</taxon>
        <taxon>Zoopagomycota</taxon>
        <taxon>Kickxellomycotina</taxon>
        <taxon>Harpellomycetes</taxon>
        <taxon>Harpellales</taxon>
        <taxon>Legeriomycetaceae</taxon>
        <taxon>Smittium</taxon>
    </lineage>
</organism>
<gene>
    <name evidence="3" type="ORF">BB561_005982</name>
</gene>
<proteinExistence type="predicted"/>
<dbReference type="Proteomes" id="UP000245383">
    <property type="component" value="Unassembled WGS sequence"/>
</dbReference>
<name>A0A2T9Y773_9FUNG</name>
<dbReference type="AlphaFoldDB" id="A0A2T9Y773"/>
<feature type="domain" description="Inhibitor I9" evidence="2">
    <location>
        <begin position="73"/>
        <end position="144"/>
    </location>
</feature>
<keyword evidence="4" id="KW-1185">Reference proteome</keyword>
<reference evidence="3 4" key="1">
    <citation type="journal article" date="2018" name="MBio">
        <title>Comparative Genomics Reveals the Core Gene Toolbox for the Fungus-Insect Symbiosis.</title>
        <authorList>
            <person name="Wang Y."/>
            <person name="Stata M."/>
            <person name="Wang W."/>
            <person name="Stajich J.E."/>
            <person name="White M.M."/>
            <person name="Moncalvo J.M."/>
        </authorList>
    </citation>
    <scope>NUCLEOTIDE SEQUENCE [LARGE SCALE GENOMIC DNA]</scope>
    <source>
        <strain evidence="3 4">SWE-8-4</strain>
    </source>
</reference>
<protein>
    <recommendedName>
        <fullName evidence="2">Inhibitor I9 domain-containing protein</fullName>
    </recommendedName>
</protein>
<evidence type="ECO:0000259" key="2">
    <source>
        <dbReference type="Pfam" id="PF05922"/>
    </source>
</evidence>
<dbReference type="Pfam" id="PF05922">
    <property type="entry name" value="Inhibitor_I9"/>
    <property type="match status" value="1"/>
</dbReference>
<comment type="caution">
    <text evidence="3">The sequence shown here is derived from an EMBL/GenBank/DDBJ whole genome shotgun (WGS) entry which is preliminary data.</text>
</comment>